<keyword evidence="1" id="KW-0862">Zinc</keyword>
<evidence type="ECO:0000313" key="6">
    <source>
        <dbReference type="Proteomes" id="UP001187471"/>
    </source>
</evidence>
<keyword evidence="6" id="KW-1185">Reference proteome</keyword>
<dbReference type="Proteomes" id="UP001187471">
    <property type="component" value="Unassembled WGS sequence"/>
</dbReference>
<organism evidence="5 6">
    <name type="scientific">Escallonia rubra</name>
    <dbReference type="NCBI Taxonomy" id="112253"/>
    <lineage>
        <taxon>Eukaryota</taxon>
        <taxon>Viridiplantae</taxon>
        <taxon>Streptophyta</taxon>
        <taxon>Embryophyta</taxon>
        <taxon>Tracheophyta</taxon>
        <taxon>Spermatophyta</taxon>
        <taxon>Magnoliopsida</taxon>
        <taxon>eudicotyledons</taxon>
        <taxon>Gunneridae</taxon>
        <taxon>Pentapetalae</taxon>
        <taxon>asterids</taxon>
        <taxon>campanulids</taxon>
        <taxon>Escalloniales</taxon>
        <taxon>Escalloniaceae</taxon>
        <taxon>Escallonia</taxon>
    </lineage>
</organism>
<dbReference type="PROSITE" id="PS50089">
    <property type="entry name" value="ZF_RING_2"/>
    <property type="match status" value="1"/>
</dbReference>
<feature type="compositionally biased region" description="Low complexity" evidence="2">
    <location>
        <begin position="683"/>
        <end position="693"/>
    </location>
</feature>
<dbReference type="Gene3D" id="3.40.50.410">
    <property type="entry name" value="von Willebrand factor, type A domain"/>
    <property type="match status" value="1"/>
</dbReference>
<evidence type="ECO:0000259" key="3">
    <source>
        <dbReference type="PROSITE" id="PS50089"/>
    </source>
</evidence>
<keyword evidence="1" id="KW-0863">Zinc-finger</keyword>
<dbReference type="PANTHER" id="PTHR10579">
    <property type="entry name" value="CALCIUM-ACTIVATED CHLORIDE CHANNEL REGULATOR"/>
    <property type="match status" value="1"/>
</dbReference>
<dbReference type="InterPro" id="IPR032838">
    <property type="entry name" value="Vwaint_dom"/>
</dbReference>
<dbReference type="SMART" id="SM00327">
    <property type="entry name" value="VWA"/>
    <property type="match status" value="1"/>
</dbReference>
<evidence type="ECO:0000313" key="5">
    <source>
        <dbReference type="EMBL" id="KAK2986616.1"/>
    </source>
</evidence>
<dbReference type="InterPro" id="IPR001841">
    <property type="entry name" value="Znf_RING"/>
</dbReference>
<dbReference type="SUPFAM" id="SSF53300">
    <property type="entry name" value="vWA-like"/>
    <property type="match status" value="1"/>
</dbReference>
<feature type="domain" description="VWFA" evidence="4">
    <location>
        <begin position="155"/>
        <end position="349"/>
    </location>
</feature>
<dbReference type="InterPro" id="IPR036465">
    <property type="entry name" value="vWFA_dom_sf"/>
</dbReference>
<dbReference type="Pfam" id="PF00092">
    <property type="entry name" value="VWA"/>
    <property type="match status" value="1"/>
</dbReference>
<dbReference type="PROSITE" id="PS50234">
    <property type="entry name" value="VWFA"/>
    <property type="match status" value="1"/>
</dbReference>
<dbReference type="EMBL" id="JAVXUO010001040">
    <property type="protein sequence ID" value="KAK2986616.1"/>
    <property type="molecule type" value="Genomic_DNA"/>
</dbReference>
<comment type="caution">
    <text evidence="5">The sequence shown here is derived from an EMBL/GenBank/DDBJ whole genome shotgun (WGS) entry which is preliminary data.</text>
</comment>
<evidence type="ECO:0000259" key="4">
    <source>
        <dbReference type="PROSITE" id="PS50234"/>
    </source>
</evidence>
<dbReference type="SUPFAM" id="SSF57850">
    <property type="entry name" value="RING/U-box"/>
    <property type="match status" value="1"/>
</dbReference>
<gene>
    <name evidence="5" type="ORF">RJ640_004372</name>
</gene>
<feature type="compositionally biased region" description="Acidic residues" evidence="2">
    <location>
        <begin position="605"/>
        <end position="631"/>
    </location>
</feature>
<protein>
    <submittedName>
        <fullName evidence="5">Uncharacterized protein</fullName>
    </submittedName>
</protein>
<dbReference type="InterPro" id="IPR051266">
    <property type="entry name" value="CLCR"/>
</dbReference>
<reference evidence="5" key="1">
    <citation type="submission" date="2022-12" db="EMBL/GenBank/DDBJ databases">
        <title>Draft genome assemblies for two species of Escallonia (Escalloniales).</title>
        <authorList>
            <person name="Chanderbali A."/>
            <person name="Dervinis C."/>
            <person name="Anghel I."/>
            <person name="Soltis D."/>
            <person name="Soltis P."/>
            <person name="Zapata F."/>
        </authorList>
    </citation>
    <scope>NUCLEOTIDE SEQUENCE</scope>
    <source>
        <strain evidence="5">UCBG92.1500</strain>
        <tissue evidence="5">Leaf</tissue>
    </source>
</reference>
<accession>A0AA88RPA2</accession>
<name>A0AA88RPA2_9ASTE</name>
<evidence type="ECO:0000256" key="1">
    <source>
        <dbReference type="PROSITE-ProRule" id="PRU00175"/>
    </source>
</evidence>
<evidence type="ECO:0000256" key="2">
    <source>
        <dbReference type="SAM" id="MobiDB-lite"/>
    </source>
</evidence>
<dbReference type="AlphaFoldDB" id="A0AA88RPA2"/>
<sequence>MLQEEICGVCSKKVETRLGQATFTAECSCSFHLNCLTGRLSSGNQLCPTCNSLWKAIPPIYTNYSRPSSWSHVPAPSTMWPEPPCGHLFSDDEPLPAAVPIGDSTPSIKPLPSLTLKAFPELPALAASDSISKFAALVGVQAPPLVDDSKRAPIDLVAVLDVSGSMTGSKIALLKRAVEFVIQNLGPSDRLSIVAFSTGAQRIFPLRRMNDRGRDDAIIAVKSLSASGSTNIVEGLKKGVRVLKECLVQNPVGSIMFLSDGMDTYNHNHLNIKKYLPLSICPKPGNGEAAAAPIVVHSFGFGSDHDAATLHAISDASGGTFSFVESIEIVQDAFAKCIGGLLSVVLQEVRLTMRTLSPGVHIQSIPSGKYFSSAYCQGREGVIDIGDLYADEEKDFLVYLAVPPTSDSEAVEETNTLLMDVMCSFRDSISDQMMQVHGERVEIRRPEILSPDDTIVRLEVDRQRNRLSVAEGIAEAQTMADRGDLAGAQAVLTNRKSTLLSSASAQAGDELCNWLESELVEIRERMASMELYEQAGRAYAYAGMSSHARQRGTTLGVVRDCLKERTGSRLVQACLKKSTPSRSRPCKAGSRPCKTGRLVSLECPKDDDEEEDSEDDDEEDEGDQMLEEDDIELHACKDRGGSSGGSKKSSGRRASIGKGGAGMKSYDTPAMARMVSKSKEFSATNPATTNTTTGNVQPR</sequence>
<keyword evidence="1" id="KW-0479">Metal-binding</keyword>
<dbReference type="Pfam" id="PF14624">
    <property type="entry name" value="Vwaint"/>
    <property type="match status" value="1"/>
</dbReference>
<feature type="region of interest" description="Disordered" evidence="2">
    <location>
        <begin position="598"/>
        <end position="699"/>
    </location>
</feature>
<dbReference type="GO" id="GO:0008270">
    <property type="term" value="F:zinc ion binding"/>
    <property type="evidence" value="ECO:0007669"/>
    <property type="project" value="UniProtKB-KW"/>
</dbReference>
<dbReference type="PANTHER" id="PTHR10579:SF146">
    <property type="entry name" value="RING-TYPE DOMAIN-CONTAINING PROTEIN"/>
    <property type="match status" value="1"/>
</dbReference>
<feature type="compositionally biased region" description="Low complexity" evidence="2">
    <location>
        <begin position="645"/>
        <end position="656"/>
    </location>
</feature>
<dbReference type="InterPro" id="IPR002035">
    <property type="entry name" value="VWF_A"/>
</dbReference>
<proteinExistence type="predicted"/>
<feature type="domain" description="RING-type" evidence="3">
    <location>
        <begin position="7"/>
        <end position="51"/>
    </location>
</feature>